<name>E4Y591_OIKDI</name>
<gene>
    <name evidence="1" type="ORF">GSOID_T00018730001</name>
</gene>
<dbReference type="AlphaFoldDB" id="E4Y591"/>
<evidence type="ECO:0000313" key="1">
    <source>
        <dbReference type="EMBL" id="CBY43625.1"/>
    </source>
</evidence>
<reference evidence="1" key="1">
    <citation type="journal article" date="2010" name="Science">
        <title>Plasticity of animal genome architecture unmasked by rapid evolution of a pelagic tunicate.</title>
        <authorList>
            <person name="Denoeud F."/>
            <person name="Henriet S."/>
            <person name="Mungpakdee S."/>
            <person name="Aury J.M."/>
            <person name="Da Silva C."/>
            <person name="Brinkmann H."/>
            <person name="Mikhaleva J."/>
            <person name="Olsen L.C."/>
            <person name="Jubin C."/>
            <person name="Canestro C."/>
            <person name="Bouquet J.M."/>
            <person name="Danks G."/>
            <person name="Poulain J."/>
            <person name="Campsteijn C."/>
            <person name="Adamski M."/>
            <person name="Cross I."/>
            <person name="Yadetie F."/>
            <person name="Muffato M."/>
            <person name="Louis A."/>
            <person name="Butcher S."/>
            <person name="Tsagkogeorga G."/>
            <person name="Konrad A."/>
            <person name="Singh S."/>
            <person name="Jensen M.F."/>
            <person name="Cong E.H."/>
            <person name="Eikeseth-Otteraa H."/>
            <person name="Noel B."/>
            <person name="Anthouard V."/>
            <person name="Porcel B.M."/>
            <person name="Kachouri-Lafond R."/>
            <person name="Nishino A."/>
            <person name="Ugolini M."/>
            <person name="Chourrout P."/>
            <person name="Nishida H."/>
            <person name="Aasland R."/>
            <person name="Huzurbazar S."/>
            <person name="Westhof E."/>
            <person name="Delsuc F."/>
            <person name="Lehrach H."/>
            <person name="Reinhardt R."/>
            <person name="Weissenbach J."/>
            <person name="Roy S.W."/>
            <person name="Artiguenave F."/>
            <person name="Postlethwait J.H."/>
            <person name="Manak J.R."/>
            <person name="Thompson E.M."/>
            <person name="Jaillon O."/>
            <person name="Du Pasquier L."/>
            <person name="Boudinot P."/>
            <person name="Liberles D.A."/>
            <person name="Volff J.N."/>
            <person name="Philippe H."/>
            <person name="Lenhard B."/>
            <person name="Roest Crollius H."/>
            <person name="Wincker P."/>
            <person name="Chourrout D."/>
        </authorList>
    </citation>
    <scope>NUCLEOTIDE SEQUENCE [LARGE SCALE GENOMIC DNA]</scope>
</reference>
<protein>
    <recommendedName>
        <fullName evidence="2">SAM domain-containing protein</fullName>
    </recommendedName>
</protein>
<dbReference type="EMBL" id="FN654285">
    <property type="protein sequence ID" value="CBY43625.1"/>
    <property type="molecule type" value="Genomic_DNA"/>
</dbReference>
<sequence>MGEYRAEPFSDYGSVAASVIDQLPIEEILRRNTRKATLETLRANGIILEDDLAELTDTQLEVMGINMVERRKVLAQTDSIRYCENTGYIFKSFCL</sequence>
<dbReference type="Proteomes" id="UP000011014">
    <property type="component" value="Unassembled WGS sequence"/>
</dbReference>
<proteinExistence type="predicted"/>
<evidence type="ECO:0008006" key="2">
    <source>
        <dbReference type="Google" id="ProtNLM"/>
    </source>
</evidence>
<accession>E4Y591</accession>
<organism evidence="1">
    <name type="scientific">Oikopleura dioica</name>
    <name type="common">Tunicate</name>
    <dbReference type="NCBI Taxonomy" id="34765"/>
    <lineage>
        <taxon>Eukaryota</taxon>
        <taxon>Metazoa</taxon>
        <taxon>Chordata</taxon>
        <taxon>Tunicata</taxon>
        <taxon>Appendicularia</taxon>
        <taxon>Copelata</taxon>
        <taxon>Oikopleuridae</taxon>
        <taxon>Oikopleura</taxon>
    </lineage>
</organism>